<dbReference type="PROSITE" id="PS51257">
    <property type="entry name" value="PROKAR_LIPOPROTEIN"/>
    <property type="match status" value="1"/>
</dbReference>
<keyword evidence="2" id="KW-1185">Reference proteome</keyword>
<reference evidence="2" key="2">
    <citation type="submission" date="2011-01" db="EMBL/GenBank/DDBJ databases">
        <title>The complete genome of Nitratifractor salsuginis DSM 16511.</title>
        <authorList>
            <consortium name="US DOE Joint Genome Institute (JGI-PGF)"/>
            <person name="Lucas S."/>
            <person name="Copeland A."/>
            <person name="Lapidus A."/>
            <person name="Bruce D."/>
            <person name="Goodwin L."/>
            <person name="Pitluck S."/>
            <person name="Kyrpides N."/>
            <person name="Mavromatis K."/>
            <person name="Ivanova N."/>
            <person name="Mikhailova N."/>
            <person name="Zeytun A."/>
            <person name="Detter J.C."/>
            <person name="Tapia R."/>
            <person name="Han C."/>
            <person name="Land M."/>
            <person name="Hauser L."/>
            <person name="Markowitz V."/>
            <person name="Cheng J.-F."/>
            <person name="Hugenholtz P."/>
            <person name="Woyke T."/>
            <person name="Wu D."/>
            <person name="Tindall B."/>
            <person name="Schuetze A."/>
            <person name="Brambilla E."/>
            <person name="Klenk H.-P."/>
            <person name="Eisen J.A."/>
        </authorList>
    </citation>
    <scope>NUCLEOTIDE SEQUENCE [LARGE SCALE GENOMIC DNA]</scope>
    <source>
        <strain evidence="2">DSM 16511 / JCM 12458 / E9I37-1</strain>
    </source>
</reference>
<evidence type="ECO:0008006" key="3">
    <source>
        <dbReference type="Google" id="ProtNLM"/>
    </source>
</evidence>
<name>E6X0F0_NITSE</name>
<evidence type="ECO:0000313" key="2">
    <source>
        <dbReference type="Proteomes" id="UP000008633"/>
    </source>
</evidence>
<dbReference type="Proteomes" id="UP000008633">
    <property type="component" value="Chromosome"/>
</dbReference>
<dbReference type="AlphaFoldDB" id="E6X0F0"/>
<dbReference type="EMBL" id="CP002452">
    <property type="protein sequence ID" value="ADV46800.1"/>
    <property type="molecule type" value="Genomic_DNA"/>
</dbReference>
<dbReference type="KEGG" id="nsa:Nitsa_1552"/>
<reference evidence="1 2" key="1">
    <citation type="journal article" date="2011" name="Stand. Genomic Sci.">
        <title>Complete genome sequence of Nitratifractor salsuginis type strain (E9I37-1).</title>
        <authorList>
            <person name="Anderson I."/>
            <person name="Sikorski J."/>
            <person name="Zeytun A."/>
            <person name="Nolan M."/>
            <person name="Lapidus A."/>
            <person name="Lucas S."/>
            <person name="Hammon N."/>
            <person name="Deshpande S."/>
            <person name="Cheng J.F."/>
            <person name="Tapia R."/>
            <person name="Han C."/>
            <person name="Goodwin L."/>
            <person name="Pitluck S."/>
            <person name="Liolios K."/>
            <person name="Pagani I."/>
            <person name="Ivanova N."/>
            <person name="Huntemann M."/>
            <person name="Mavromatis K."/>
            <person name="Ovchinikova G."/>
            <person name="Pati A."/>
            <person name="Chen A."/>
            <person name="Palaniappan K."/>
            <person name="Land M."/>
            <person name="Hauser L."/>
            <person name="Brambilla E.M."/>
            <person name="Ngatchou-Djao O.D."/>
            <person name="Rohde M."/>
            <person name="Tindall B.J."/>
            <person name="Goker M."/>
            <person name="Detter J.C."/>
            <person name="Woyke T."/>
            <person name="Bristow J."/>
            <person name="Eisen J.A."/>
            <person name="Markowitz V."/>
            <person name="Hugenholtz P."/>
            <person name="Klenk H.P."/>
            <person name="Kyrpides N.C."/>
        </authorList>
    </citation>
    <scope>NUCLEOTIDE SEQUENCE [LARGE SCALE GENOMIC DNA]</scope>
    <source>
        <strain evidence="2">DSM 16511 / JCM 12458 / E9I37-1</strain>
    </source>
</reference>
<accession>E6X0F0</accession>
<evidence type="ECO:0000313" key="1">
    <source>
        <dbReference type="EMBL" id="ADV46800.1"/>
    </source>
</evidence>
<proteinExistence type="predicted"/>
<sequence length="341" mass="39079">MRAFVSLCLLAGMSVGLLGCVPIPEIVGVFLNKKGVTLQQPPRDWIENLRKEFGLRMIRIDQIDKIPHIAIEASQSSKVVSITSSVDLRPWFKNKKCAQTWESFDECRNKGVDPEDDRLQRRLDREFYSRVICQERCLDPEMDRDLLKETELKRDSNASCEDPEFIKWELRWPRPWRFVLKTEAIGKKWGFASAGQAKASLHRINELLGRVLPGARFPEDPSENHDMDVYSEETRSIYVDPGLKLPVILKRLRDVKYLQGLSPADIEAIGRVARGGKSIYYLPKGCPKEEVIPECFVREDGAGHLQKICPKRKRVPGWYAISNGNRINFSEEGCPKIEVLK</sequence>
<organism evidence="1 2">
    <name type="scientific">Nitratifractor salsuginis (strain DSM 16511 / JCM 12458 / E9I37-1)</name>
    <dbReference type="NCBI Taxonomy" id="749222"/>
    <lineage>
        <taxon>Bacteria</taxon>
        <taxon>Pseudomonadati</taxon>
        <taxon>Campylobacterota</taxon>
        <taxon>Epsilonproteobacteria</taxon>
        <taxon>Campylobacterales</taxon>
        <taxon>Sulfurovaceae</taxon>
        <taxon>Nitratifractor</taxon>
    </lineage>
</organism>
<dbReference type="HOGENOM" id="CLU_813360_0_0_7"/>
<protein>
    <recommendedName>
        <fullName evidence="3">Lipoprotein</fullName>
    </recommendedName>
</protein>
<gene>
    <name evidence="1" type="ordered locus">Nitsa_1552</name>
</gene>
<dbReference type="STRING" id="749222.Nitsa_1552"/>